<comment type="subcellular location">
    <subcellularLocation>
        <location evidence="2">Cytoplasm</location>
    </subcellularLocation>
</comment>
<dbReference type="Gene3D" id="1.20.58.220">
    <property type="entry name" value="Phosphate transport system protein phou homolog 2, domain 2"/>
    <property type="match status" value="1"/>
</dbReference>
<proteinExistence type="inferred from homology"/>
<comment type="function">
    <text evidence="2">Plays a role in the regulation of phosphate uptake.</text>
</comment>
<dbReference type="Proteomes" id="UP001500192">
    <property type="component" value="Unassembled WGS sequence"/>
</dbReference>
<dbReference type="InterPro" id="IPR028366">
    <property type="entry name" value="PhoU"/>
</dbReference>
<comment type="caution">
    <text evidence="4">The sequence shown here is derived from an EMBL/GenBank/DDBJ whole genome shotgun (WGS) entry which is preliminary data.</text>
</comment>
<dbReference type="NCBIfam" id="TIGR02135">
    <property type="entry name" value="phoU_full"/>
    <property type="match status" value="1"/>
</dbReference>
<feature type="domain" description="PhoU" evidence="3">
    <location>
        <begin position="17"/>
        <end position="103"/>
    </location>
</feature>
<accession>A0ABP8VU72</accession>
<keyword evidence="2" id="KW-0813">Transport</keyword>
<dbReference type="PANTHER" id="PTHR42930">
    <property type="entry name" value="PHOSPHATE-SPECIFIC TRANSPORT SYSTEM ACCESSORY PROTEIN PHOU"/>
    <property type="match status" value="1"/>
</dbReference>
<comment type="similarity">
    <text evidence="2">Belongs to the PhoU family.</text>
</comment>
<keyword evidence="1 2" id="KW-0592">Phosphate transport</keyword>
<dbReference type="InterPro" id="IPR026022">
    <property type="entry name" value="PhoU_dom"/>
</dbReference>
<name>A0ABP8VU72_9PSEU</name>
<keyword evidence="2" id="KW-0963">Cytoplasm</keyword>
<dbReference type="PIRSF" id="PIRSF003107">
    <property type="entry name" value="PhoU"/>
    <property type="match status" value="1"/>
</dbReference>
<gene>
    <name evidence="4" type="primary">phoU_2</name>
    <name evidence="4" type="ORF">GCM10023214_78560</name>
</gene>
<evidence type="ECO:0000259" key="3">
    <source>
        <dbReference type="Pfam" id="PF01895"/>
    </source>
</evidence>
<organism evidence="4 5">
    <name type="scientific">Amycolatopsis dongchuanensis</name>
    <dbReference type="NCBI Taxonomy" id="1070866"/>
    <lineage>
        <taxon>Bacteria</taxon>
        <taxon>Bacillati</taxon>
        <taxon>Actinomycetota</taxon>
        <taxon>Actinomycetes</taxon>
        <taxon>Pseudonocardiales</taxon>
        <taxon>Pseudonocardiaceae</taxon>
        <taxon>Amycolatopsis</taxon>
    </lineage>
</organism>
<dbReference type="RefSeq" id="WP_346056944.1">
    <property type="nucleotide sequence ID" value="NZ_BAABIB010000173.1"/>
</dbReference>
<dbReference type="InterPro" id="IPR038078">
    <property type="entry name" value="PhoU-like_sf"/>
</dbReference>
<dbReference type="Pfam" id="PF01895">
    <property type="entry name" value="PhoU"/>
    <property type="match status" value="2"/>
</dbReference>
<dbReference type="SUPFAM" id="SSF109755">
    <property type="entry name" value="PhoU-like"/>
    <property type="match status" value="1"/>
</dbReference>
<reference evidence="5" key="1">
    <citation type="journal article" date="2019" name="Int. J. Syst. Evol. Microbiol.">
        <title>The Global Catalogue of Microorganisms (GCM) 10K type strain sequencing project: providing services to taxonomists for standard genome sequencing and annotation.</title>
        <authorList>
            <consortium name="The Broad Institute Genomics Platform"/>
            <consortium name="The Broad Institute Genome Sequencing Center for Infectious Disease"/>
            <person name="Wu L."/>
            <person name="Ma J."/>
        </authorList>
    </citation>
    <scope>NUCLEOTIDE SEQUENCE [LARGE SCALE GENOMIC DNA]</scope>
    <source>
        <strain evidence="5">JCM 18054</strain>
    </source>
</reference>
<feature type="domain" description="PhoU" evidence="3">
    <location>
        <begin position="124"/>
        <end position="202"/>
    </location>
</feature>
<dbReference type="PANTHER" id="PTHR42930:SF3">
    <property type="entry name" value="PHOSPHATE-SPECIFIC TRANSPORT SYSTEM ACCESSORY PROTEIN PHOU"/>
    <property type="match status" value="1"/>
</dbReference>
<evidence type="ECO:0000256" key="1">
    <source>
        <dbReference type="ARBA" id="ARBA00022592"/>
    </source>
</evidence>
<dbReference type="EMBL" id="BAABIB010000173">
    <property type="protein sequence ID" value="GAA4671907.1"/>
    <property type="molecule type" value="Genomic_DNA"/>
</dbReference>
<comment type="subunit">
    <text evidence="2">Homodimer.</text>
</comment>
<evidence type="ECO:0000313" key="4">
    <source>
        <dbReference type="EMBL" id="GAA4671907.1"/>
    </source>
</evidence>
<evidence type="ECO:0000256" key="2">
    <source>
        <dbReference type="PIRNR" id="PIRNR003107"/>
    </source>
</evidence>
<sequence length="215" mass="23761">MRTTFHEQLDSLTGQLADMCGLVADAMEKATRALLSADLPLAEEVITQDADIDALRMESEAQAYALLALQAPVASDLRSIVTQIHVSEKVERMGDLARHVAEQTRRRHPQPAIPADTRDRFAEMARLAVVTARQVQQLITTGQARYTELNDADDLVDSIERNLLASVSRNDWPHGVRAGIDVALLARFYERFADQAVSIARRLDYAVTGTLPSPN</sequence>
<protein>
    <recommendedName>
        <fullName evidence="2">Phosphate-specific transport system accessory protein PhoU</fullName>
    </recommendedName>
</protein>
<keyword evidence="5" id="KW-1185">Reference proteome</keyword>
<evidence type="ECO:0000313" key="5">
    <source>
        <dbReference type="Proteomes" id="UP001500192"/>
    </source>
</evidence>